<dbReference type="GO" id="GO:0008017">
    <property type="term" value="F:microtubule binding"/>
    <property type="evidence" value="ECO:0007669"/>
    <property type="project" value="InterPro"/>
</dbReference>
<dbReference type="GO" id="GO:0051256">
    <property type="term" value="P:mitotic spindle midzone assembly"/>
    <property type="evidence" value="ECO:0007669"/>
    <property type="project" value="TreeGrafter"/>
</dbReference>
<keyword evidence="1" id="KW-0175">Coiled coil</keyword>
<name>A0A183DYI9_9BILA</name>
<evidence type="ECO:0000313" key="5">
    <source>
        <dbReference type="WBParaSite" id="GPUH_0001379501-mRNA-1"/>
    </source>
</evidence>
<dbReference type="PANTHER" id="PTHR19321:SF41">
    <property type="entry name" value="FASCETTO-RELATED"/>
    <property type="match status" value="1"/>
</dbReference>
<protein>
    <submittedName>
        <fullName evidence="5">Protein regulator of cytokinesis 1</fullName>
    </submittedName>
</protein>
<dbReference type="EMBL" id="UYRT01080556">
    <property type="protein sequence ID" value="VDN22969.1"/>
    <property type="molecule type" value="Genomic_DNA"/>
</dbReference>
<evidence type="ECO:0000256" key="1">
    <source>
        <dbReference type="SAM" id="Coils"/>
    </source>
</evidence>
<keyword evidence="4" id="KW-1185">Reference proteome</keyword>
<evidence type="ECO:0000313" key="4">
    <source>
        <dbReference type="Proteomes" id="UP000271098"/>
    </source>
</evidence>
<dbReference type="GO" id="GO:0005737">
    <property type="term" value="C:cytoplasm"/>
    <property type="evidence" value="ECO:0007669"/>
    <property type="project" value="TreeGrafter"/>
</dbReference>
<organism evidence="5">
    <name type="scientific">Gongylonema pulchrum</name>
    <dbReference type="NCBI Taxonomy" id="637853"/>
    <lineage>
        <taxon>Eukaryota</taxon>
        <taxon>Metazoa</taxon>
        <taxon>Ecdysozoa</taxon>
        <taxon>Nematoda</taxon>
        <taxon>Chromadorea</taxon>
        <taxon>Rhabditida</taxon>
        <taxon>Spirurina</taxon>
        <taxon>Spiruromorpha</taxon>
        <taxon>Spiruroidea</taxon>
        <taxon>Gongylonematidae</taxon>
        <taxon>Gongylonema</taxon>
    </lineage>
</organism>
<evidence type="ECO:0000256" key="2">
    <source>
        <dbReference type="SAM" id="MobiDB-lite"/>
    </source>
</evidence>
<feature type="region of interest" description="Disordered" evidence="2">
    <location>
        <begin position="395"/>
        <end position="430"/>
    </location>
</feature>
<dbReference type="PANTHER" id="PTHR19321">
    <property type="entry name" value="PROTEIN REGULATOR OF CYTOKINESIS 1 PRC1-RELATED"/>
    <property type="match status" value="1"/>
</dbReference>
<dbReference type="Gene3D" id="1.20.58.1520">
    <property type="match status" value="1"/>
</dbReference>
<dbReference type="OrthoDB" id="642895at2759"/>
<reference evidence="3 4" key="2">
    <citation type="submission" date="2018-11" db="EMBL/GenBank/DDBJ databases">
        <authorList>
            <consortium name="Pathogen Informatics"/>
        </authorList>
    </citation>
    <scope>NUCLEOTIDE SEQUENCE [LARGE SCALE GENOMIC DNA]</scope>
</reference>
<sequence length="452" mass="52714">MIRVSLTFSTAEAVSSIHESIERLNQLWDKVSMDECLRCKRIDQFYKHIGDLLAQMISDEEQMVQEVHNSIEEATKRVENLCQELCLPQIDRSNLKPGSIALYRTLKQDLKRLSSLKEDKLQGQKKLVEELAQVAMRIGEEVEDLPPVSEVCDAATLMRLQERVHVFNEILAERMERGKQWQADMQRWYKQMGCTPSKELSQTFLSLDLDNEELVWNECFMDEFEDAFEEVNSEFTDWAEQACFDYTEALVRLSELWELCHIPDVERTIPREFNPTLHTSHDIKQAQEQVKILEKFLADRAEVYKKFKEWKELWAEKVEFESKANDKSRYYNRGCQLQKALQRQKVIEHRLPIVQRELKEEVEKYEATHDSRIQMDGLTPCEHIEALIEQHKAKGLERKRKKQADASAENLSTVVTPMKRGAPSTFATPCSSAKVAKVRPLKRCSQSASKVR</sequence>
<gene>
    <name evidence="3" type="ORF">GPUH_LOCUS13780</name>
</gene>
<accession>A0A183DYI9</accession>
<dbReference type="Proteomes" id="UP000271098">
    <property type="component" value="Unassembled WGS sequence"/>
</dbReference>
<feature type="coiled-coil region" evidence="1">
    <location>
        <begin position="57"/>
        <end position="84"/>
    </location>
</feature>
<dbReference type="InterPro" id="IPR007145">
    <property type="entry name" value="MAP65_Ase1_PRC1"/>
</dbReference>
<dbReference type="Pfam" id="PF03999">
    <property type="entry name" value="MAP65_ASE1"/>
    <property type="match status" value="1"/>
</dbReference>
<evidence type="ECO:0000313" key="3">
    <source>
        <dbReference type="EMBL" id="VDN22969.1"/>
    </source>
</evidence>
<dbReference type="GO" id="GO:1990023">
    <property type="term" value="C:mitotic spindle midzone"/>
    <property type="evidence" value="ECO:0007669"/>
    <property type="project" value="TreeGrafter"/>
</dbReference>
<dbReference type="AlphaFoldDB" id="A0A183DYI9"/>
<reference evidence="5" key="1">
    <citation type="submission" date="2016-06" db="UniProtKB">
        <authorList>
            <consortium name="WormBaseParasite"/>
        </authorList>
    </citation>
    <scope>IDENTIFICATION</scope>
</reference>
<proteinExistence type="predicted"/>
<dbReference type="WBParaSite" id="GPUH_0001379501-mRNA-1">
    <property type="protein sequence ID" value="GPUH_0001379501-mRNA-1"/>
    <property type="gene ID" value="GPUH_0001379501"/>
</dbReference>